<dbReference type="AlphaFoldDB" id="X1AQF0"/>
<protein>
    <submittedName>
        <fullName evidence="1">Uncharacterized protein</fullName>
    </submittedName>
</protein>
<evidence type="ECO:0000313" key="1">
    <source>
        <dbReference type="EMBL" id="GAG62126.1"/>
    </source>
</evidence>
<comment type="caution">
    <text evidence="1">The sequence shown here is derived from an EMBL/GenBank/DDBJ whole genome shotgun (WGS) entry which is preliminary data.</text>
</comment>
<sequence>MNVDKKNVVTALVNRIKKANPVNIETAFLTDYMPPDKIKYEGIKDSYTPTVLAIFKDHSDVYEVELNDNFAAQKYRLLTSYAKMKNGDFHLVIPSKYLNSAKSFFNENNIHAKIIHFATKD</sequence>
<dbReference type="EMBL" id="BART01007708">
    <property type="protein sequence ID" value="GAG62126.1"/>
    <property type="molecule type" value="Genomic_DNA"/>
</dbReference>
<gene>
    <name evidence="1" type="ORF">S01H4_17488</name>
</gene>
<proteinExistence type="predicted"/>
<name>X1AQF0_9ZZZZ</name>
<reference evidence="1" key="1">
    <citation type="journal article" date="2014" name="Front. Microbiol.">
        <title>High frequency of phylogenetically diverse reductive dehalogenase-homologous genes in deep subseafloor sedimentary metagenomes.</title>
        <authorList>
            <person name="Kawai M."/>
            <person name="Futagami T."/>
            <person name="Toyoda A."/>
            <person name="Takaki Y."/>
            <person name="Nishi S."/>
            <person name="Hori S."/>
            <person name="Arai W."/>
            <person name="Tsubouchi T."/>
            <person name="Morono Y."/>
            <person name="Uchiyama I."/>
            <person name="Ito T."/>
            <person name="Fujiyama A."/>
            <person name="Inagaki F."/>
            <person name="Takami H."/>
        </authorList>
    </citation>
    <scope>NUCLEOTIDE SEQUENCE</scope>
    <source>
        <strain evidence="1">Expedition CK06-06</strain>
    </source>
</reference>
<organism evidence="1">
    <name type="scientific">marine sediment metagenome</name>
    <dbReference type="NCBI Taxonomy" id="412755"/>
    <lineage>
        <taxon>unclassified sequences</taxon>
        <taxon>metagenomes</taxon>
        <taxon>ecological metagenomes</taxon>
    </lineage>
</organism>
<accession>X1AQF0</accession>